<keyword evidence="2" id="KW-1185">Reference proteome</keyword>
<sequence length="154" mass="17669">MHDTTINSTRKLLERRNDIEAHFNSFKDKLGDLWKVVRSANGDVRKYDETSPEVEFAKNLPMTLRVQFMDTFGDWANRFAVDVIGQFNYEKFDIDIDGRIRSDVGRVGDSVYINFTEIASGISVRVELTYVEIAGMIAAGYNYSIEAPLFFTVY</sequence>
<evidence type="ECO:0000313" key="2">
    <source>
        <dbReference type="Proteomes" id="UP000229939"/>
    </source>
</evidence>
<protein>
    <submittedName>
        <fullName evidence="1">Uncharacterized protein</fullName>
    </submittedName>
</protein>
<evidence type="ECO:0000313" key="1">
    <source>
        <dbReference type="EMBL" id="ANZ49829.1"/>
    </source>
</evidence>
<name>A0A1B2IF01_9CAUD</name>
<dbReference type="Proteomes" id="UP000229939">
    <property type="component" value="Segment"/>
</dbReference>
<organism evidence="1 2">
    <name type="scientific">Erwinia phage Machina</name>
    <dbReference type="NCBI Taxonomy" id="1883375"/>
    <lineage>
        <taxon>Viruses</taxon>
        <taxon>Duplodnaviria</taxon>
        <taxon>Heunggongvirae</taxon>
        <taxon>Uroviricota</taxon>
        <taxon>Caudoviricetes</taxon>
        <taxon>Chimalliviridae</taxon>
        <taxon>Machinavirus</taxon>
        <taxon>Machinavirus machina</taxon>
    </lineage>
</organism>
<gene>
    <name evidence="1" type="ORF">MACHINA_191</name>
</gene>
<proteinExistence type="predicted"/>
<dbReference type="EMBL" id="KX397370">
    <property type="protein sequence ID" value="ANZ49829.1"/>
    <property type="molecule type" value="Genomic_DNA"/>
</dbReference>
<accession>A0A1B2IF01</accession>
<reference evidence="2" key="1">
    <citation type="submission" date="2016-06" db="EMBL/GenBank/DDBJ databases">
        <authorList>
            <person name="Berg J.A."/>
            <person name="Smith H.G."/>
            <person name="Hyde J.R."/>
            <person name="Merrill B.D."/>
            <person name="Sharma R."/>
            <person name="Breakwell D.P."/>
            <person name="Hope S."/>
            <person name="Grose J.H."/>
        </authorList>
    </citation>
    <scope>NUCLEOTIDE SEQUENCE [LARGE SCALE GENOMIC DNA]</scope>
</reference>